<feature type="chain" id="PRO_5002818455" description="Drosophila melanogaster" evidence="2">
    <location>
        <begin position="23"/>
        <end position="124"/>
    </location>
</feature>
<dbReference type="PhylomeDB" id="B4P8G2"/>
<dbReference type="OrthoDB" id="7863876at2759"/>
<dbReference type="EMBL" id="CM000158">
    <property type="protein sequence ID" value="EDW92179.1"/>
    <property type="molecule type" value="Genomic_DNA"/>
</dbReference>
<dbReference type="GO" id="GO:0071230">
    <property type="term" value="P:cellular response to amino acid stimulus"/>
    <property type="evidence" value="ECO:0007669"/>
    <property type="project" value="EnsemblMetazoa"/>
</dbReference>
<dbReference type="HOGENOM" id="CLU_155443_0_0_1"/>
<dbReference type="GO" id="GO:0005125">
    <property type="term" value="F:cytokine activity"/>
    <property type="evidence" value="ECO:0007669"/>
    <property type="project" value="EnsemblMetazoa"/>
</dbReference>
<sequence length="124" mass="13800">MLRHINSLVLCILPLTFFLTEARTQPNGNNRIVFPKDDEETDLRFAYPSMNSTTTTTTTEEPASTIATRSESTNSAEQITSGSEELVNGSTTEVPTIDNRILLETTQKCKPGYQLFGKRCRKPA</sequence>
<evidence type="ECO:0000256" key="1">
    <source>
        <dbReference type="SAM" id="MobiDB-lite"/>
    </source>
</evidence>
<dbReference type="GO" id="GO:0045926">
    <property type="term" value="P:negative regulation of growth"/>
    <property type="evidence" value="ECO:0007669"/>
    <property type="project" value="EnsemblMetazoa"/>
</dbReference>
<dbReference type="GO" id="GO:0002225">
    <property type="term" value="P:positive regulation of antimicrobial peptide production"/>
    <property type="evidence" value="ECO:0007669"/>
    <property type="project" value="EnsemblMetazoa"/>
</dbReference>
<reference evidence="3 4" key="1">
    <citation type="journal article" date="2007" name="Nature">
        <title>Evolution of genes and genomes on the Drosophila phylogeny.</title>
        <authorList>
            <consortium name="Drosophila 12 Genomes Consortium"/>
            <person name="Clark A.G."/>
            <person name="Eisen M.B."/>
            <person name="Smith D.R."/>
            <person name="Bergman C.M."/>
            <person name="Oliver B."/>
            <person name="Markow T.A."/>
            <person name="Kaufman T.C."/>
            <person name="Kellis M."/>
            <person name="Gelbart W."/>
            <person name="Iyer V.N."/>
            <person name="Pollard D.A."/>
            <person name="Sackton T.B."/>
            <person name="Larracuente A.M."/>
            <person name="Singh N.D."/>
            <person name="Abad J.P."/>
            <person name="Abt D.N."/>
            <person name="Adryan B."/>
            <person name="Aguade M."/>
            <person name="Akashi H."/>
            <person name="Anderson W.W."/>
            <person name="Aquadro C.F."/>
            <person name="Ardell D.H."/>
            <person name="Arguello R."/>
            <person name="Artieri C.G."/>
            <person name="Barbash D.A."/>
            <person name="Barker D."/>
            <person name="Barsanti P."/>
            <person name="Batterham P."/>
            <person name="Batzoglou S."/>
            <person name="Begun D."/>
            <person name="Bhutkar A."/>
            <person name="Blanco E."/>
            <person name="Bosak S.A."/>
            <person name="Bradley R.K."/>
            <person name="Brand A.D."/>
            <person name="Brent M.R."/>
            <person name="Brooks A.N."/>
            <person name="Brown R.H."/>
            <person name="Butlin R.K."/>
            <person name="Caggese C."/>
            <person name="Calvi B.R."/>
            <person name="Bernardo de Carvalho A."/>
            <person name="Caspi A."/>
            <person name="Castrezana S."/>
            <person name="Celniker S.E."/>
            <person name="Chang J.L."/>
            <person name="Chapple C."/>
            <person name="Chatterji S."/>
            <person name="Chinwalla A."/>
            <person name="Civetta A."/>
            <person name="Clifton S.W."/>
            <person name="Comeron J.M."/>
            <person name="Costello J.C."/>
            <person name="Coyne J.A."/>
            <person name="Daub J."/>
            <person name="David R.G."/>
            <person name="Delcher A.L."/>
            <person name="Delehaunty K."/>
            <person name="Do C.B."/>
            <person name="Ebling H."/>
            <person name="Edwards K."/>
            <person name="Eickbush T."/>
            <person name="Evans J.D."/>
            <person name="Filipski A."/>
            <person name="Findeiss S."/>
            <person name="Freyhult E."/>
            <person name="Fulton L."/>
            <person name="Fulton R."/>
            <person name="Garcia A.C."/>
            <person name="Gardiner A."/>
            <person name="Garfield D.A."/>
            <person name="Garvin B.E."/>
            <person name="Gibson G."/>
            <person name="Gilbert D."/>
            <person name="Gnerre S."/>
            <person name="Godfrey J."/>
            <person name="Good R."/>
            <person name="Gotea V."/>
            <person name="Gravely B."/>
            <person name="Greenberg A.J."/>
            <person name="Griffiths-Jones S."/>
            <person name="Gross S."/>
            <person name="Guigo R."/>
            <person name="Gustafson E.A."/>
            <person name="Haerty W."/>
            <person name="Hahn M.W."/>
            <person name="Halligan D.L."/>
            <person name="Halpern A.L."/>
            <person name="Halter G.M."/>
            <person name="Han M.V."/>
            <person name="Heger A."/>
            <person name="Hillier L."/>
            <person name="Hinrichs A.S."/>
            <person name="Holmes I."/>
            <person name="Hoskins R.A."/>
            <person name="Hubisz M.J."/>
            <person name="Hultmark D."/>
            <person name="Huntley M.A."/>
            <person name="Jaffe D.B."/>
            <person name="Jagadeeshan S."/>
            <person name="Jeck W.R."/>
            <person name="Johnson J."/>
            <person name="Jones C.D."/>
            <person name="Jordan W.C."/>
            <person name="Karpen G.H."/>
            <person name="Kataoka E."/>
            <person name="Keightley P.D."/>
            <person name="Kheradpour P."/>
            <person name="Kirkness E.F."/>
            <person name="Koerich L.B."/>
            <person name="Kristiansen K."/>
            <person name="Kudrna D."/>
            <person name="Kulathinal R.J."/>
            <person name="Kumar S."/>
            <person name="Kwok R."/>
            <person name="Lander E."/>
            <person name="Langley C.H."/>
            <person name="Lapoint R."/>
            <person name="Lazzaro B.P."/>
            <person name="Lee S.J."/>
            <person name="Levesque L."/>
            <person name="Li R."/>
            <person name="Lin C.F."/>
            <person name="Lin M.F."/>
            <person name="Lindblad-Toh K."/>
            <person name="Llopart A."/>
            <person name="Long M."/>
            <person name="Low L."/>
            <person name="Lozovsky E."/>
            <person name="Lu J."/>
            <person name="Luo M."/>
            <person name="Machado C.A."/>
            <person name="Makalowski W."/>
            <person name="Marzo M."/>
            <person name="Matsuda M."/>
            <person name="Matzkin L."/>
            <person name="McAllister B."/>
            <person name="McBride C.S."/>
            <person name="McKernan B."/>
            <person name="McKernan K."/>
            <person name="Mendez-Lago M."/>
            <person name="Minx P."/>
            <person name="Mollenhauer M.U."/>
            <person name="Montooth K."/>
            <person name="Mount S.M."/>
            <person name="Mu X."/>
            <person name="Myers E."/>
            <person name="Negre B."/>
            <person name="Newfeld S."/>
            <person name="Nielsen R."/>
            <person name="Noor M.A."/>
            <person name="O'Grady P."/>
            <person name="Pachter L."/>
            <person name="Papaceit M."/>
            <person name="Parisi M.J."/>
            <person name="Parisi M."/>
            <person name="Parts L."/>
            <person name="Pedersen J.S."/>
            <person name="Pesole G."/>
            <person name="Phillippy A.M."/>
            <person name="Ponting C.P."/>
            <person name="Pop M."/>
            <person name="Porcelli D."/>
            <person name="Powell J.R."/>
            <person name="Prohaska S."/>
            <person name="Pruitt K."/>
            <person name="Puig M."/>
            <person name="Quesneville H."/>
            <person name="Ram K.R."/>
            <person name="Rand D."/>
            <person name="Rasmussen M.D."/>
            <person name="Reed L.K."/>
            <person name="Reenan R."/>
            <person name="Reily A."/>
            <person name="Remington K.A."/>
            <person name="Rieger T.T."/>
            <person name="Ritchie M.G."/>
            <person name="Robin C."/>
            <person name="Rogers Y.H."/>
            <person name="Rohde C."/>
            <person name="Rozas J."/>
            <person name="Rubenfield M.J."/>
            <person name="Ruiz A."/>
            <person name="Russo S."/>
            <person name="Salzberg S.L."/>
            <person name="Sanchez-Gracia A."/>
            <person name="Saranga D.J."/>
            <person name="Sato H."/>
            <person name="Schaeffer S.W."/>
            <person name="Schatz M.C."/>
            <person name="Schlenke T."/>
            <person name="Schwartz R."/>
            <person name="Segarra C."/>
            <person name="Singh R.S."/>
            <person name="Sirot L."/>
            <person name="Sirota M."/>
            <person name="Sisneros N.B."/>
            <person name="Smith C.D."/>
            <person name="Smith T.F."/>
            <person name="Spieth J."/>
            <person name="Stage D.E."/>
            <person name="Stark A."/>
            <person name="Stephan W."/>
            <person name="Strausberg R.L."/>
            <person name="Strempel S."/>
            <person name="Sturgill D."/>
            <person name="Sutton G."/>
            <person name="Sutton G.G."/>
            <person name="Tao W."/>
            <person name="Teichmann S."/>
            <person name="Tobari Y.N."/>
            <person name="Tomimura Y."/>
            <person name="Tsolas J.M."/>
            <person name="Valente V.L."/>
            <person name="Venter E."/>
            <person name="Venter J.C."/>
            <person name="Vicario S."/>
            <person name="Vieira F.G."/>
            <person name="Vilella A.J."/>
            <person name="Villasante A."/>
            <person name="Walenz B."/>
            <person name="Wang J."/>
            <person name="Wasserman M."/>
            <person name="Watts T."/>
            <person name="Wilson D."/>
            <person name="Wilson R.K."/>
            <person name="Wing R.A."/>
            <person name="Wolfner M.F."/>
            <person name="Wong A."/>
            <person name="Wong G.K."/>
            <person name="Wu C.I."/>
            <person name="Wu G."/>
            <person name="Yamamoto D."/>
            <person name="Yang H.P."/>
            <person name="Yang S.P."/>
            <person name="Yorke J.A."/>
            <person name="Yoshida K."/>
            <person name="Zdobnov E."/>
            <person name="Zhang P."/>
            <person name="Zhang Y."/>
            <person name="Zimin A.V."/>
            <person name="Baldwin J."/>
            <person name="Abdouelleil A."/>
            <person name="Abdulkadir J."/>
            <person name="Abebe A."/>
            <person name="Abera B."/>
            <person name="Abreu J."/>
            <person name="Acer S.C."/>
            <person name="Aftuck L."/>
            <person name="Alexander A."/>
            <person name="An P."/>
            <person name="Anderson E."/>
            <person name="Anderson S."/>
            <person name="Arachi H."/>
            <person name="Azer M."/>
            <person name="Bachantsang P."/>
            <person name="Barry A."/>
            <person name="Bayul T."/>
            <person name="Berlin A."/>
            <person name="Bessette D."/>
            <person name="Bloom T."/>
            <person name="Blye J."/>
            <person name="Boguslavskiy L."/>
            <person name="Bonnet C."/>
            <person name="Boukhgalter B."/>
            <person name="Bourzgui I."/>
            <person name="Brown A."/>
            <person name="Cahill P."/>
            <person name="Channer S."/>
            <person name="Cheshatsang Y."/>
            <person name="Chuda L."/>
            <person name="Citroen M."/>
            <person name="Collymore A."/>
            <person name="Cooke P."/>
            <person name="Costello M."/>
            <person name="D'Aco K."/>
            <person name="Daza R."/>
            <person name="De Haan G."/>
            <person name="DeGray S."/>
            <person name="DeMaso C."/>
            <person name="Dhargay N."/>
            <person name="Dooley K."/>
            <person name="Dooley E."/>
            <person name="Doricent M."/>
            <person name="Dorje P."/>
            <person name="Dorjee K."/>
            <person name="Dupes A."/>
            <person name="Elong R."/>
            <person name="Falk J."/>
            <person name="Farina A."/>
            <person name="Faro S."/>
            <person name="Ferguson D."/>
            <person name="Fisher S."/>
            <person name="Foley C.D."/>
            <person name="Franke A."/>
            <person name="Friedrich D."/>
            <person name="Gadbois L."/>
            <person name="Gearin G."/>
            <person name="Gearin C.R."/>
            <person name="Giannoukos G."/>
            <person name="Goode T."/>
            <person name="Graham J."/>
            <person name="Grandbois E."/>
            <person name="Grewal S."/>
            <person name="Gyaltsen K."/>
            <person name="Hafez N."/>
            <person name="Hagos B."/>
            <person name="Hall J."/>
            <person name="Henson C."/>
            <person name="Hollinger A."/>
            <person name="Honan T."/>
            <person name="Huard M.D."/>
            <person name="Hughes L."/>
            <person name="Hurhula B."/>
            <person name="Husby M.E."/>
            <person name="Kamat A."/>
            <person name="Kanga B."/>
            <person name="Kashin S."/>
            <person name="Khazanovich D."/>
            <person name="Kisner P."/>
            <person name="Lance K."/>
            <person name="Lara M."/>
            <person name="Lee W."/>
            <person name="Lennon N."/>
            <person name="Letendre F."/>
            <person name="LeVine R."/>
            <person name="Lipovsky A."/>
            <person name="Liu X."/>
            <person name="Liu J."/>
            <person name="Liu S."/>
            <person name="Lokyitsang T."/>
            <person name="Lokyitsang Y."/>
            <person name="Lubonja R."/>
            <person name="Lui A."/>
            <person name="MacDonald P."/>
            <person name="Magnisalis V."/>
            <person name="Maru K."/>
            <person name="Matthews C."/>
            <person name="McCusker W."/>
            <person name="McDonough S."/>
            <person name="Mehta T."/>
            <person name="Meldrim J."/>
            <person name="Meneus L."/>
            <person name="Mihai O."/>
            <person name="Mihalev A."/>
            <person name="Mihova T."/>
            <person name="Mittelman R."/>
            <person name="Mlenga V."/>
            <person name="Montmayeur A."/>
            <person name="Mulrain L."/>
            <person name="Navidi A."/>
            <person name="Naylor J."/>
            <person name="Negash T."/>
            <person name="Nguyen T."/>
            <person name="Nguyen N."/>
            <person name="Nicol R."/>
            <person name="Norbu C."/>
            <person name="Norbu N."/>
            <person name="Novod N."/>
            <person name="O'Neill B."/>
            <person name="Osman S."/>
            <person name="Markiewicz E."/>
            <person name="Oyono O.L."/>
            <person name="Patti C."/>
            <person name="Phunkhang P."/>
            <person name="Pierre F."/>
            <person name="Priest M."/>
            <person name="Raghuraman S."/>
            <person name="Rege F."/>
            <person name="Reyes R."/>
            <person name="Rise C."/>
            <person name="Rogov P."/>
            <person name="Ross K."/>
            <person name="Ryan E."/>
            <person name="Settipalli S."/>
            <person name="Shea T."/>
            <person name="Sherpa N."/>
            <person name="Shi L."/>
            <person name="Shih D."/>
            <person name="Sparrow T."/>
            <person name="Spaulding J."/>
            <person name="Stalker J."/>
            <person name="Stange-Thomann N."/>
            <person name="Stavropoulos S."/>
            <person name="Stone C."/>
            <person name="Strader C."/>
            <person name="Tesfaye S."/>
            <person name="Thomson T."/>
            <person name="Thoulutsang Y."/>
            <person name="Thoulutsang D."/>
            <person name="Topham K."/>
            <person name="Topping I."/>
            <person name="Tsamla T."/>
            <person name="Vassiliev H."/>
            <person name="Vo A."/>
            <person name="Wangchuk T."/>
            <person name="Wangdi T."/>
            <person name="Weiand M."/>
            <person name="Wilkinson J."/>
            <person name="Wilson A."/>
            <person name="Yadav S."/>
            <person name="Young G."/>
            <person name="Yu Q."/>
            <person name="Zembek L."/>
            <person name="Zhong D."/>
            <person name="Zimmer A."/>
            <person name="Zwirko Z."/>
            <person name="Jaffe D.B."/>
            <person name="Alvarez P."/>
            <person name="Brockman W."/>
            <person name="Butler J."/>
            <person name="Chin C."/>
            <person name="Gnerre S."/>
            <person name="Grabherr M."/>
            <person name="Kleber M."/>
            <person name="Mauceli E."/>
            <person name="MacCallum I."/>
        </authorList>
    </citation>
    <scope>NUCLEOTIDE SEQUENCE [LARGE SCALE GENOMIC DNA]</scope>
    <source>
        <strain evidence="4">Tai18E2 / Tucson 14021-0261.01</strain>
    </source>
</reference>
<protein>
    <recommendedName>
        <fullName evidence="5">Drosophila melanogaster</fullName>
    </recommendedName>
</protein>
<dbReference type="GO" id="GO:0007200">
    <property type="term" value="P:phospholipase C-activating G protein-coupled receptor signaling pathway"/>
    <property type="evidence" value="ECO:0007669"/>
    <property type="project" value="EnsemblMetazoa"/>
</dbReference>
<dbReference type="AlphaFoldDB" id="B4P8G2"/>
<reference evidence="3 4" key="2">
    <citation type="journal article" date="2007" name="PLoS Biol.">
        <title>Principles of genome evolution in the Drosophila melanogaster species group.</title>
        <authorList>
            <person name="Ranz J.M."/>
            <person name="Maurin D."/>
            <person name="Chan Y.S."/>
            <person name="von Grotthuss M."/>
            <person name="Hillier L.W."/>
            <person name="Roote J."/>
            <person name="Ashburner M."/>
            <person name="Bergman C.M."/>
        </authorList>
    </citation>
    <scope>NUCLEOTIDE SEQUENCE [LARGE SCALE GENOMIC DNA]</scope>
    <source>
        <strain evidence="4">Tai18E2 / Tucson 14021-0261.01</strain>
    </source>
</reference>
<feature type="signal peptide" evidence="2">
    <location>
        <begin position="1"/>
        <end position="22"/>
    </location>
</feature>
<feature type="compositionally biased region" description="Polar residues" evidence="1">
    <location>
        <begin position="60"/>
        <end position="92"/>
    </location>
</feature>
<name>B4P8G2_DROYA</name>
<dbReference type="GO" id="GO:0040018">
    <property type="term" value="P:positive regulation of multicellular organism growth"/>
    <property type="evidence" value="ECO:0007669"/>
    <property type="project" value="EnsemblMetazoa"/>
</dbReference>
<organism evidence="3 4">
    <name type="scientific">Drosophila yakuba</name>
    <name type="common">Fruit fly</name>
    <dbReference type="NCBI Taxonomy" id="7245"/>
    <lineage>
        <taxon>Eukaryota</taxon>
        <taxon>Metazoa</taxon>
        <taxon>Ecdysozoa</taxon>
        <taxon>Arthropoda</taxon>
        <taxon>Hexapoda</taxon>
        <taxon>Insecta</taxon>
        <taxon>Pterygota</taxon>
        <taxon>Neoptera</taxon>
        <taxon>Endopterygota</taxon>
        <taxon>Diptera</taxon>
        <taxon>Brachycera</taxon>
        <taxon>Muscomorpha</taxon>
        <taxon>Ephydroidea</taxon>
        <taxon>Drosophilidae</taxon>
        <taxon>Drosophila</taxon>
        <taxon>Sophophora</taxon>
    </lineage>
</organism>
<keyword evidence="2" id="KW-0732">Signal</keyword>
<dbReference type="GO" id="GO:0009611">
    <property type="term" value="P:response to wounding"/>
    <property type="evidence" value="ECO:0007669"/>
    <property type="project" value="EnsemblMetazoa"/>
</dbReference>
<dbReference type="eggNOG" id="ENOG502R26R">
    <property type="taxonomic scope" value="Eukaryota"/>
</dbReference>
<dbReference type="GO" id="GO:0046330">
    <property type="term" value="P:positive regulation of JNK cascade"/>
    <property type="evidence" value="ECO:0007669"/>
    <property type="project" value="EnsemblMetazoa"/>
</dbReference>
<dbReference type="KEGG" id="dya:Dyak_GE11651"/>
<dbReference type="GO" id="GO:0034112">
    <property type="term" value="P:positive regulation of homotypic cell-cell adhesion"/>
    <property type="evidence" value="ECO:0007669"/>
    <property type="project" value="EnsemblMetazoa"/>
</dbReference>
<dbReference type="Proteomes" id="UP000002282">
    <property type="component" value="Chromosome 2R"/>
</dbReference>
<feature type="region of interest" description="Disordered" evidence="1">
    <location>
        <begin position="46"/>
        <end position="92"/>
    </location>
</feature>
<evidence type="ECO:0000313" key="4">
    <source>
        <dbReference type="Proteomes" id="UP000002282"/>
    </source>
</evidence>
<evidence type="ECO:0000256" key="2">
    <source>
        <dbReference type="SAM" id="SignalP"/>
    </source>
</evidence>
<accession>B4P8G2</accession>
<evidence type="ECO:0008006" key="5">
    <source>
        <dbReference type="Google" id="ProtNLM"/>
    </source>
</evidence>
<proteinExistence type="predicted"/>
<keyword evidence="4" id="KW-1185">Reference proteome</keyword>
<dbReference type="GO" id="GO:0090277">
    <property type="term" value="P:positive regulation of peptide hormone secretion"/>
    <property type="evidence" value="ECO:0007669"/>
    <property type="project" value="EnsemblMetazoa"/>
</dbReference>
<gene>
    <name evidence="3" type="primary">Dyak\GE11651</name>
    <name evidence="3" type="synonym">dyak_GLEANR_11966</name>
    <name evidence="3" type="synonym">GE11651</name>
    <name evidence="3" type="ORF">Dyak_GE11651</name>
</gene>
<evidence type="ECO:0000313" key="3">
    <source>
        <dbReference type="EMBL" id="EDW92179.1"/>
    </source>
</evidence>
<dbReference type="OMA" id="TTQKCKP"/>